<dbReference type="InterPro" id="IPR001932">
    <property type="entry name" value="PPM-type_phosphatase-like_dom"/>
</dbReference>
<dbReference type="EMBL" id="AWOR01000048">
    <property type="protein sequence ID" value="KGH29039.1"/>
    <property type="molecule type" value="Genomic_DNA"/>
</dbReference>
<dbReference type="InterPro" id="IPR036457">
    <property type="entry name" value="PPM-type-like_dom_sf"/>
</dbReference>
<organism evidence="3 5">
    <name type="scientific">Comamonas testosteroni</name>
    <name type="common">Pseudomonas testosteroni</name>
    <dbReference type="NCBI Taxonomy" id="285"/>
    <lineage>
        <taxon>Bacteria</taxon>
        <taxon>Pseudomonadati</taxon>
        <taxon>Pseudomonadota</taxon>
        <taxon>Betaproteobacteria</taxon>
        <taxon>Burkholderiales</taxon>
        <taxon>Comamonadaceae</taxon>
        <taxon>Comamonas</taxon>
    </lineage>
</organism>
<dbReference type="Gene3D" id="3.60.40.10">
    <property type="entry name" value="PPM-type phosphatase domain"/>
    <property type="match status" value="1"/>
</dbReference>
<evidence type="ECO:0000313" key="4">
    <source>
        <dbReference type="EMBL" id="KOC30692.1"/>
    </source>
</evidence>
<dbReference type="SMART" id="SM00332">
    <property type="entry name" value="PP2Cc"/>
    <property type="match status" value="1"/>
</dbReference>
<feature type="compositionally biased region" description="Basic and acidic residues" evidence="1">
    <location>
        <begin position="1"/>
        <end position="14"/>
    </location>
</feature>
<dbReference type="AlphaFoldDB" id="A0A096FGH7"/>
<dbReference type="GO" id="GO:0004722">
    <property type="term" value="F:protein serine/threonine phosphatase activity"/>
    <property type="evidence" value="ECO:0007669"/>
    <property type="project" value="InterPro"/>
</dbReference>
<evidence type="ECO:0000259" key="2">
    <source>
        <dbReference type="PROSITE" id="PS51746"/>
    </source>
</evidence>
<dbReference type="CDD" id="cd00143">
    <property type="entry name" value="PP2Cc"/>
    <property type="match status" value="1"/>
</dbReference>
<reference evidence="4" key="3">
    <citation type="submission" date="2014-06" db="EMBL/GenBank/DDBJ databases">
        <title>Three species of the Botryosphaeriales overlap on five unrelated trees in China, with a novel species.</title>
        <authorList>
            <person name="Tian C."/>
            <person name="Fan X."/>
        </authorList>
    </citation>
    <scope>NUCLEOTIDE SEQUENCE</scope>
    <source>
        <strain evidence="4">WDL7</strain>
    </source>
</reference>
<dbReference type="SUPFAM" id="SSF81606">
    <property type="entry name" value="PP2C-like"/>
    <property type="match status" value="1"/>
</dbReference>
<dbReference type="NCBIfam" id="NF033484">
    <property type="entry name" value="Stp1_PP2C_phos"/>
    <property type="match status" value="1"/>
</dbReference>
<dbReference type="RefSeq" id="WP_034370432.1">
    <property type="nucleotide sequence ID" value="NZ_AWOR01000048.1"/>
</dbReference>
<sequence length="243" mass="25727">MVGRADMGRQRSNNEDSVGLEPKARPWPVAVLADGMGGYNAGEVASVMAVELITTSVQHGPAADESMLAAQCELTDALHMANTAIYAAAQSTPGCSGMGTTVVAALVLASEVLIAHLGDSRAYAWRAGRLQRLTRDHSLVQQDIDAGLISEADARNSRYGHLVTRALGVMPQVEPELSHWLLQQGDRILLCSDGLTDMLSDASLETLFEENLPLARLQEALIEAANAAGGKDNIGVVLIEQDA</sequence>
<dbReference type="Proteomes" id="UP000029553">
    <property type="component" value="Unassembled WGS sequence"/>
</dbReference>
<evidence type="ECO:0000313" key="3">
    <source>
        <dbReference type="EMBL" id="KGH29039.1"/>
    </source>
</evidence>
<feature type="domain" description="PPM-type phosphatase" evidence="2">
    <location>
        <begin position="1"/>
        <end position="241"/>
    </location>
</feature>
<dbReference type="InterPro" id="IPR015655">
    <property type="entry name" value="PP2C"/>
</dbReference>
<dbReference type="Pfam" id="PF13672">
    <property type="entry name" value="PP2C_2"/>
    <property type="match status" value="1"/>
</dbReference>
<proteinExistence type="predicted"/>
<feature type="region of interest" description="Disordered" evidence="1">
    <location>
        <begin position="1"/>
        <end position="21"/>
    </location>
</feature>
<accession>A0A096FGH7</accession>
<evidence type="ECO:0000256" key="1">
    <source>
        <dbReference type="SAM" id="MobiDB-lite"/>
    </source>
</evidence>
<reference evidence="3 5" key="1">
    <citation type="submission" date="2013-09" db="EMBL/GenBank/DDBJ databases">
        <title>High correlation between genotypes and phenotypes of environmental bacteria Comamonas testosteroni strains.</title>
        <authorList>
            <person name="Liu L."/>
            <person name="Zhu W."/>
            <person name="Xia X."/>
            <person name="Xu B."/>
            <person name="Luo M."/>
            <person name="Wang G."/>
        </authorList>
    </citation>
    <scope>NUCLEOTIDE SEQUENCE [LARGE SCALE GENOMIC DNA]</scope>
    <source>
        <strain evidence="3 5">JL40</strain>
    </source>
</reference>
<dbReference type="PANTHER" id="PTHR47992">
    <property type="entry name" value="PROTEIN PHOSPHATASE"/>
    <property type="match status" value="1"/>
</dbReference>
<evidence type="ECO:0000313" key="6">
    <source>
        <dbReference type="Proteomes" id="UP000037442"/>
    </source>
</evidence>
<name>A0A096FGH7_COMTE</name>
<gene>
    <name evidence="4" type="ORF">GL58_17915</name>
    <name evidence="3" type="ORF">P353_14670</name>
</gene>
<dbReference type="SMART" id="SM00331">
    <property type="entry name" value="PP2C_SIG"/>
    <property type="match status" value="1"/>
</dbReference>
<dbReference type="Proteomes" id="UP000037442">
    <property type="component" value="Unassembled WGS sequence"/>
</dbReference>
<comment type="caution">
    <text evidence="3">The sequence shown here is derived from an EMBL/GenBank/DDBJ whole genome shotgun (WGS) entry which is preliminary data.</text>
</comment>
<reference evidence="6" key="2">
    <citation type="submission" date="2014-06" db="EMBL/GenBank/DDBJ databases">
        <title>Draft genome sequence of C. testosteroni WDL7.</title>
        <authorList>
            <person name="Wu Y."/>
            <person name="Seshan H."/>
            <person name="Arumugam K."/>
        </authorList>
    </citation>
    <scope>NUCLEOTIDE SEQUENCE [LARGE SCALE GENOMIC DNA]</scope>
    <source>
        <strain evidence="6">WDL7</strain>
    </source>
</reference>
<dbReference type="EMBL" id="JNVD01000003">
    <property type="protein sequence ID" value="KOC30692.1"/>
    <property type="molecule type" value="Genomic_DNA"/>
</dbReference>
<evidence type="ECO:0000313" key="5">
    <source>
        <dbReference type="Proteomes" id="UP000029553"/>
    </source>
</evidence>
<protein>
    <submittedName>
        <fullName evidence="3">Protein serine/threonine phosphatase</fullName>
    </submittedName>
    <submittedName>
        <fullName evidence="4">Serine/threonine protein phosphatase</fullName>
    </submittedName>
</protein>
<dbReference type="PROSITE" id="PS51746">
    <property type="entry name" value="PPM_2"/>
    <property type="match status" value="1"/>
</dbReference>
<dbReference type="PATRIC" id="fig|285.49.peg.3704"/>